<dbReference type="PANTHER" id="PTHR12296">
    <property type="entry name" value="DENN DOMAIN-CONTAINING PROTEIN 4"/>
    <property type="match status" value="1"/>
</dbReference>
<proteinExistence type="predicted"/>
<dbReference type="Gene3D" id="3.40.50.11500">
    <property type="match status" value="1"/>
</dbReference>
<name>A0AAD1X6F8_EUPCR</name>
<reference evidence="3" key="1">
    <citation type="submission" date="2023-07" db="EMBL/GenBank/DDBJ databases">
        <authorList>
            <consortium name="AG Swart"/>
            <person name="Singh M."/>
            <person name="Singh A."/>
            <person name="Seah K."/>
            <person name="Emmerich C."/>
        </authorList>
    </citation>
    <scope>NUCLEOTIDE SEQUENCE</scope>
    <source>
        <strain evidence="3">DP1</strain>
    </source>
</reference>
<feature type="compositionally biased region" description="Polar residues" evidence="1">
    <location>
        <begin position="681"/>
        <end position="697"/>
    </location>
</feature>
<dbReference type="Proteomes" id="UP001295684">
    <property type="component" value="Unassembled WGS sequence"/>
</dbReference>
<evidence type="ECO:0000256" key="1">
    <source>
        <dbReference type="SAM" id="MobiDB-lite"/>
    </source>
</evidence>
<accession>A0AAD1X6F8</accession>
<dbReference type="PROSITE" id="PS50211">
    <property type="entry name" value="DENN"/>
    <property type="match status" value="1"/>
</dbReference>
<dbReference type="InterPro" id="IPR001194">
    <property type="entry name" value="cDENN_dom"/>
</dbReference>
<comment type="caution">
    <text evidence="3">The sequence shown here is derived from an EMBL/GenBank/DDBJ whole genome shotgun (WGS) entry which is preliminary data.</text>
</comment>
<dbReference type="AlphaFoldDB" id="A0AAD1X6F8"/>
<feature type="region of interest" description="Disordered" evidence="1">
    <location>
        <begin position="646"/>
        <end position="704"/>
    </location>
</feature>
<evidence type="ECO:0000313" key="4">
    <source>
        <dbReference type="Proteomes" id="UP001295684"/>
    </source>
</evidence>
<dbReference type="InterPro" id="IPR043153">
    <property type="entry name" value="DENN_C"/>
</dbReference>
<feature type="domain" description="UDENN" evidence="2">
    <location>
        <begin position="1"/>
        <end position="337"/>
    </location>
</feature>
<dbReference type="SMART" id="SM00799">
    <property type="entry name" value="DENN"/>
    <property type="match status" value="1"/>
</dbReference>
<sequence>MLESMLKLFCATCTHKQAGTEIKAPLISIFANKLSQKSPGSDLNQGILLFLIREYENRFNNQKEVEDFRRSNCSSMPIESKESRLKSISFPLYPDNINHTIIVYNYVPRNCLVNLFFALLLQTKIIIVTEKVGRAALIIESLFKLIYPFDSSCYTTIGDVQEGLAELAGAPFPVIIGCSPSKFYSLPNYEVANVKEECMICNIDTEEITWLNEISFPKSQSDYLNEKLNELQEEVLTNKDFRLDGYLDLTDESDKSVKLQVMVILEYNMKIKKIFINVMILLLSNYQEFWNQVDGEFEYARYIKLFNKQSYDFYSNFVKTQLFHTFLQDSDEEKTMEIKEFLSYYSLLKSTNKANSTIKYASFGRKVSDEQTPSESESMSDELSQICHKTMKMKPLTFKQNMEILNLLEAFDEDSDCDSQFDDDQNESSIQVNFLDQDYEKKTQTPEKYQSSKKLPRVENQSQALIFGQSLKLMPGRKRCDSGKLDAKGSRFIARDYIALSSEERSPIQVKSGNMTERTSFEKKTKELTNFFGIKNKKKDSKKTIKAKKSKNKGKANQSRGSAKSLKNSGRKTMNPDSVVLYDLSKHFCLSSVPTVEVNVVSSERGDDNLSITSRSVEKIPMKSVPHYRSIGCDLKVNRSILDQNKSNGGRLRWSNHKHGSPNTESLSEDEASEGIIKNNEILSTNKPYESSLNTKPQMEEVKPENEKHLAQSIPVLNLKTKQIPHLEHMASYSPPREEHLIPNSLKNTLSIDIPVDRKKKFTLRKDCNSDSGLHKMINSSKILEQKGNKSYQPMKNFRMKNIKKYGKQFSSSPNTKISIETRSGRNKKTIKQYTQKMPKIRPEEYSETTKNSSNNLMIRKSLLCHQKTYKNSYYNAQNKQNKTIQLMKNKDSSPSLKIPRSPHCFKVRSNKIMTFEKKVAKDVNCSYDQSLYKNGRLNFHVKKNSSKPVALTKGNCSESQKKAPPKLL</sequence>
<feature type="compositionally biased region" description="Basic residues" evidence="1">
    <location>
        <begin position="539"/>
        <end position="554"/>
    </location>
</feature>
<organism evidence="3 4">
    <name type="scientific">Euplotes crassus</name>
    <dbReference type="NCBI Taxonomy" id="5936"/>
    <lineage>
        <taxon>Eukaryota</taxon>
        <taxon>Sar</taxon>
        <taxon>Alveolata</taxon>
        <taxon>Ciliophora</taxon>
        <taxon>Intramacronucleata</taxon>
        <taxon>Spirotrichea</taxon>
        <taxon>Hypotrichia</taxon>
        <taxon>Euplotida</taxon>
        <taxon>Euplotidae</taxon>
        <taxon>Moneuplotes</taxon>
    </lineage>
</organism>
<dbReference type="InterPro" id="IPR051696">
    <property type="entry name" value="DENN_Domain_GEFs"/>
</dbReference>
<gene>
    <name evidence="3" type="ORF">ECRASSUSDP1_LOCUS1891</name>
</gene>
<feature type="region of interest" description="Disordered" evidence="1">
    <location>
        <begin position="539"/>
        <end position="575"/>
    </location>
</feature>
<dbReference type="GO" id="GO:0031410">
    <property type="term" value="C:cytoplasmic vesicle"/>
    <property type="evidence" value="ECO:0007669"/>
    <property type="project" value="TreeGrafter"/>
</dbReference>
<dbReference type="PANTHER" id="PTHR12296:SF21">
    <property type="entry name" value="DENN DOMAIN-CONTAINING PROTEIN 3"/>
    <property type="match status" value="1"/>
</dbReference>
<dbReference type="Pfam" id="PF02141">
    <property type="entry name" value="DENN"/>
    <property type="match status" value="1"/>
</dbReference>
<evidence type="ECO:0000313" key="3">
    <source>
        <dbReference type="EMBL" id="CAI2360587.1"/>
    </source>
</evidence>
<feature type="compositionally biased region" description="Polar residues" evidence="1">
    <location>
        <begin position="557"/>
        <end position="575"/>
    </location>
</feature>
<keyword evidence="4" id="KW-1185">Reference proteome</keyword>
<dbReference type="InterPro" id="IPR037516">
    <property type="entry name" value="Tripartite_DENN"/>
</dbReference>
<dbReference type="EMBL" id="CAMPGE010001787">
    <property type="protein sequence ID" value="CAI2360587.1"/>
    <property type="molecule type" value="Genomic_DNA"/>
</dbReference>
<protein>
    <recommendedName>
        <fullName evidence="2">UDENN domain-containing protein</fullName>
    </recommendedName>
</protein>
<evidence type="ECO:0000259" key="2">
    <source>
        <dbReference type="PROSITE" id="PS50211"/>
    </source>
</evidence>
<dbReference type="GO" id="GO:0032483">
    <property type="term" value="P:regulation of Rab protein signal transduction"/>
    <property type="evidence" value="ECO:0007669"/>
    <property type="project" value="TreeGrafter"/>
</dbReference>